<dbReference type="InterPro" id="IPR043502">
    <property type="entry name" value="DNA/RNA_pol_sf"/>
</dbReference>
<feature type="domain" description="HTH myb-type" evidence="6">
    <location>
        <begin position="570"/>
        <end position="624"/>
    </location>
</feature>
<gene>
    <name evidence="7" type="ORF">F3Y22_tig00110160pilonHSYRG00525</name>
</gene>
<dbReference type="AlphaFoldDB" id="A0A6A3BLS3"/>
<evidence type="ECO:0000259" key="5">
    <source>
        <dbReference type="PROSITE" id="PS50090"/>
    </source>
</evidence>
<name>A0A6A3BLS3_HIBSY</name>
<evidence type="ECO:0000313" key="8">
    <source>
        <dbReference type="Proteomes" id="UP000436088"/>
    </source>
</evidence>
<dbReference type="GO" id="GO:0005634">
    <property type="term" value="C:nucleus"/>
    <property type="evidence" value="ECO:0007669"/>
    <property type="project" value="UniProtKB-SubCell"/>
</dbReference>
<dbReference type="EMBL" id="VEPZ02000857">
    <property type="protein sequence ID" value="KAE8715789.1"/>
    <property type="molecule type" value="Genomic_DNA"/>
</dbReference>
<dbReference type="SUPFAM" id="SSF46689">
    <property type="entry name" value="Homeodomain-like"/>
    <property type="match status" value="1"/>
</dbReference>
<dbReference type="InterPro" id="IPR001005">
    <property type="entry name" value="SANT/Myb"/>
</dbReference>
<dbReference type="SUPFAM" id="SSF56672">
    <property type="entry name" value="DNA/RNA polymerases"/>
    <property type="match status" value="1"/>
</dbReference>
<feature type="domain" description="HTH myb-type" evidence="6">
    <location>
        <begin position="517"/>
        <end position="569"/>
    </location>
</feature>
<dbReference type="CDD" id="cd00167">
    <property type="entry name" value="SANT"/>
    <property type="match status" value="2"/>
</dbReference>
<dbReference type="InterPro" id="IPR009057">
    <property type="entry name" value="Homeodomain-like_sf"/>
</dbReference>
<protein>
    <submittedName>
        <fullName evidence="7">Transcription factor MYB39</fullName>
    </submittedName>
</protein>
<comment type="caution">
    <text evidence="7">The sequence shown here is derived from an EMBL/GenBank/DDBJ whole genome shotgun (WGS) entry which is preliminary data.</text>
</comment>
<dbReference type="Pfam" id="PF00249">
    <property type="entry name" value="Myb_DNA-binding"/>
    <property type="match status" value="2"/>
</dbReference>
<dbReference type="Gene3D" id="1.10.10.60">
    <property type="entry name" value="Homeodomain-like"/>
    <property type="match status" value="2"/>
</dbReference>
<feature type="domain" description="Myb-like" evidence="5">
    <location>
        <begin position="517"/>
        <end position="569"/>
    </location>
</feature>
<dbReference type="PROSITE" id="PS50090">
    <property type="entry name" value="MYB_LIKE"/>
    <property type="match status" value="2"/>
</dbReference>
<dbReference type="Pfam" id="PF25597">
    <property type="entry name" value="SH3_retrovirus"/>
    <property type="match status" value="1"/>
</dbReference>
<sequence>MNRSLNERARCLRLNAGLPKHFLAEAVNIACYLINRSPRASLDGKVTAGHDVTFEHLQIFGYHAYVHVPADERSKLDAKSKECIFMGYKKGFKVFKFWDPVVKKIMIIRDVVFDEQPILHQKKDMPVVNFEQFPVEKIETSQPTSGGSTMDDLYDYSLARDKVRQTNIKPPNILAFEDLVYFALTVSSDDPVTFHDTVTSQENDKWMIIMVEEMKSLNQNQEQIYVQHPEGFTQPGNEHLVCRLKKSLYGLKQSLRKCLDDGSFIFLLLYVDYMLIAAKNMDDVIGTETQGNCGYLNGCPKTDKEAEDMRKFLYSNVVGCLMYAMICTLPDFAHDVSQVCKYMPKLGYVDSDYAVDLDNRISIARYVFTLGGGPICWKSTVQSVVTLSITEAEYTVVAEAAKEALWLTGLVKELGVQQGGVQLLCDNQSTIHLAKNQVYRARTKHIDGKDIRQGGDLLGMTHKYTGKVCKSRSGGYDYVGWGCGGTRKLHFRRWIGGSQQQKIILEVMGRSPCCDETTGLKKGPWTPEEDDKLVKYIHENGHGSWRALPKFAGLNRCGKSCRLRWTNYLRPDIKRGKFSHEEEQTILNLHSVLGNKWSAIASHLPGRTDNEIKNFWNTHLKKKLIQMGIDPMTHRPRADMLSSLPYLIALANLKELMDQHPWEEQAFKLKAEAVQMAKVQSLQYLHQLTSASISCSSNSINMHNTFNSDVDAINLLNSVSPIKDPSLLDIASAASLQGLHDSTIPFPRLPDLQVPFEQRPSTENDIEKLDNQPVTPSPSVAVNLTYNLGVASCSSSYNGEADLSVWPHDDHLIFEDPLFHEIS</sequence>
<dbReference type="FunFam" id="1.10.10.60:FF:000001">
    <property type="entry name" value="MYB-related transcription factor"/>
    <property type="match status" value="1"/>
</dbReference>
<proteinExistence type="predicted"/>
<keyword evidence="8" id="KW-1185">Reference proteome</keyword>
<comment type="subcellular location">
    <subcellularLocation>
        <location evidence="1">Nucleus</location>
    </subcellularLocation>
</comment>
<accession>A0A6A3BLS3</accession>
<evidence type="ECO:0000256" key="1">
    <source>
        <dbReference type="ARBA" id="ARBA00004123"/>
    </source>
</evidence>
<keyword evidence="4" id="KW-0539">Nucleus</keyword>
<dbReference type="InterPro" id="IPR017930">
    <property type="entry name" value="Myb_dom"/>
</dbReference>
<keyword evidence="3" id="KW-0238">DNA-binding</keyword>
<dbReference type="Proteomes" id="UP000436088">
    <property type="component" value="Unassembled WGS sequence"/>
</dbReference>
<dbReference type="PANTHER" id="PTHR47994">
    <property type="entry name" value="F14D16.11-RELATED"/>
    <property type="match status" value="1"/>
</dbReference>
<evidence type="ECO:0000256" key="2">
    <source>
        <dbReference type="ARBA" id="ARBA00022737"/>
    </source>
</evidence>
<dbReference type="GO" id="GO:0003677">
    <property type="term" value="F:DNA binding"/>
    <property type="evidence" value="ECO:0007669"/>
    <property type="project" value="UniProtKB-KW"/>
</dbReference>
<evidence type="ECO:0000313" key="7">
    <source>
        <dbReference type="EMBL" id="KAE8715789.1"/>
    </source>
</evidence>
<dbReference type="PROSITE" id="PS51294">
    <property type="entry name" value="HTH_MYB"/>
    <property type="match status" value="2"/>
</dbReference>
<evidence type="ECO:0000256" key="3">
    <source>
        <dbReference type="ARBA" id="ARBA00023125"/>
    </source>
</evidence>
<dbReference type="FunFam" id="1.10.10.60:FF:000349">
    <property type="entry name" value="Transcription factor MYB39"/>
    <property type="match status" value="1"/>
</dbReference>
<organism evidence="7 8">
    <name type="scientific">Hibiscus syriacus</name>
    <name type="common">Rose of Sharon</name>
    <dbReference type="NCBI Taxonomy" id="106335"/>
    <lineage>
        <taxon>Eukaryota</taxon>
        <taxon>Viridiplantae</taxon>
        <taxon>Streptophyta</taxon>
        <taxon>Embryophyta</taxon>
        <taxon>Tracheophyta</taxon>
        <taxon>Spermatophyta</taxon>
        <taxon>Magnoliopsida</taxon>
        <taxon>eudicotyledons</taxon>
        <taxon>Gunneridae</taxon>
        <taxon>Pentapetalae</taxon>
        <taxon>rosids</taxon>
        <taxon>malvids</taxon>
        <taxon>Malvales</taxon>
        <taxon>Malvaceae</taxon>
        <taxon>Malvoideae</taxon>
        <taxon>Hibiscus</taxon>
    </lineage>
</organism>
<dbReference type="InterPro" id="IPR057670">
    <property type="entry name" value="SH3_retrovirus"/>
</dbReference>
<dbReference type="PANTHER" id="PTHR47994:SF5">
    <property type="entry name" value="F14D16.11-RELATED"/>
    <property type="match status" value="1"/>
</dbReference>
<keyword evidence="2" id="KW-0677">Repeat</keyword>
<reference evidence="7" key="1">
    <citation type="submission" date="2019-09" db="EMBL/GenBank/DDBJ databases">
        <title>Draft genome information of white flower Hibiscus syriacus.</title>
        <authorList>
            <person name="Kim Y.-M."/>
        </authorList>
    </citation>
    <scope>NUCLEOTIDE SEQUENCE [LARGE SCALE GENOMIC DNA]</scope>
    <source>
        <strain evidence="7">YM2019G1</strain>
    </source>
</reference>
<evidence type="ECO:0000256" key="4">
    <source>
        <dbReference type="ARBA" id="ARBA00023242"/>
    </source>
</evidence>
<dbReference type="SMART" id="SM00717">
    <property type="entry name" value="SANT"/>
    <property type="match status" value="2"/>
</dbReference>
<evidence type="ECO:0000259" key="6">
    <source>
        <dbReference type="PROSITE" id="PS51294"/>
    </source>
</evidence>
<dbReference type="CDD" id="cd09272">
    <property type="entry name" value="RNase_HI_RT_Ty1"/>
    <property type="match status" value="1"/>
</dbReference>
<dbReference type="InterPro" id="IPR015495">
    <property type="entry name" value="Myb_TF_plants"/>
</dbReference>
<feature type="domain" description="Myb-like" evidence="5">
    <location>
        <begin position="570"/>
        <end position="620"/>
    </location>
</feature>